<dbReference type="InterPro" id="IPR036259">
    <property type="entry name" value="MFS_trans_sf"/>
</dbReference>
<dbReference type="InterPro" id="IPR044770">
    <property type="entry name" value="MFS_spinster-like"/>
</dbReference>
<dbReference type="EMBL" id="JAHGAW010000006">
    <property type="protein sequence ID" value="MBT2187449.1"/>
    <property type="molecule type" value="Genomic_DNA"/>
</dbReference>
<feature type="region of interest" description="Disordered" evidence="6">
    <location>
        <begin position="1"/>
        <end position="24"/>
    </location>
</feature>
<dbReference type="InterPro" id="IPR011701">
    <property type="entry name" value="MFS"/>
</dbReference>
<dbReference type="GO" id="GO:0016020">
    <property type="term" value="C:membrane"/>
    <property type="evidence" value="ECO:0007669"/>
    <property type="project" value="UniProtKB-SubCell"/>
</dbReference>
<keyword evidence="3 7" id="KW-0812">Transmembrane</keyword>
<keyword evidence="5 7" id="KW-0472">Membrane</keyword>
<evidence type="ECO:0000256" key="1">
    <source>
        <dbReference type="ARBA" id="ARBA00004141"/>
    </source>
</evidence>
<feature type="transmembrane region" description="Helical" evidence="7">
    <location>
        <begin position="378"/>
        <end position="401"/>
    </location>
</feature>
<dbReference type="CDD" id="cd17328">
    <property type="entry name" value="MFS_spinster_like"/>
    <property type="match status" value="1"/>
</dbReference>
<dbReference type="RefSeq" id="WP_214623383.1">
    <property type="nucleotide sequence ID" value="NZ_JAHGAW010000006.1"/>
</dbReference>
<feature type="transmembrane region" description="Helical" evidence="7">
    <location>
        <begin position="127"/>
        <end position="148"/>
    </location>
</feature>
<dbReference type="Proteomes" id="UP001138757">
    <property type="component" value="Unassembled WGS sequence"/>
</dbReference>
<gene>
    <name evidence="9" type="ORF">KK488_10875</name>
</gene>
<dbReference type="Gene3D" id="1.20.1250.20">
    <property type="entry name" value="MFS general substrate transporter like domains"/>
    <property type="match status" value="1"/>
</dbReference>
<evidence type="ECO:0000256" key="3">
    <source>
        <dbReference type="ARBA" id="ARBA00022692"/>
    </source>
</evidence>
<name>A0A9X1DCP4_9SPHN</name>
<sequence length="477" mass="51332">MSGAEQGVIGSLSGAVPTGPSPDMSAAERRTARIVLATLFVVYFLSSVDRSIFGILAQPVKEELLLQDWQIGFLSGVAFSAVQLVFGFPMARFTDKGSRVGILSVCVALWSVLTALCGLATSFVQLSLYRMGVGVGEASCMPASHSLISDYFPRSDRVKALALYGLGFPIGSFVGIIIGGIVQDHWGWRAAFYVLGVPGLFVALLTWKVIKEPPRGRYDIGAEVDPAFADPRPFSEVALMLWRSPVLRQMILGLTLLSLFDAPTATFLGPFLARKFPLSYTQLAFIMSMSMMLGASLSTYFGGIISQRLARRDERWLMWFTGVTTAMGAPLYCISLMQTEWLPLAIWMFLGALVNATFFAPCYTVLYNIVPPGGRAKALVIVGFFSGFLGLSVGPLLAGIANDVVSGILFGGYDPRGFVAACPGGHAAKGAAVALDLACRKAVGDATQMVLIVTMAATVWPCWHFFRAAKHMKTHSL</sequence>
<evidence type="ECO:0000256" key="2">
    <source>
        <dbReference type="ARBA" id="ARBA00022448"/>
    </source>
</evidence>
<organism evidence="9 10">
    <name type="scientific">Sphingobium nicotianae</name>
    <dbReference type="NCBI Taxonomy" id="2782607"/>
    <lineage>
        <taxon>Bacteria</taxon>
        <taxon>Pseudomonadati</taxon>
        <taxon>Pseudomonadota</taxon>
        <taxon>Alphaproteobacteria</taxon>
        <taxon>Sphingomonadales</taxon>
        <taxon>Sphingomonadaceae</taxon>
        <taxon>Sphingobium</taxon>
    </lineage>
</organism>
<evidence type="ECO:0000259" key="8">
    <source>
        <dbReference type="PROSITE" id="PS50850"/>
    </source>
</evidence>
<accession>A0A9X1DCP4</accession>
<dbReference type="GO" id="GO:0022857">
    <property type="term" value="F:transmembrane transporter activity"/>
    <property type="evidence" value="ECO:0007669"/>
    <property type="project" value="InterPro"/>
</dbReference>
<feature type="transmembrane region" description="Helical" evidence="7">
    <location>
        <begin position="69"/>
        <end position="88"/>
    </location>
</feature>
<keyword evidence="2" id="KW-0813">Transport</keyword>
<evidence type="ECO:0000313" key="9">
    <source>
        <dbReference type="EMBL" id="MBT2187449.1"/>
    </source>
</evidence>
<comment type="subcellular location">
    <subcellularLocation>
        <location evidence="1">Membrane</location>
        <topology evidence="1">Multi-pass membrane protein</topology>
    </subcellularLocation>
</comment>
<dbReference type="PROSITE" id="PS50850">
    <property type="entry name" value="MFS"/>
    <property type="match status" value="1"/>
</dbReference>
<evidence type="ECO:0000313" key="10">
    <source>
        <dbReference type="Proteomes" id="UP001138757"/>
    </source>
</evidence>
<dbReference type="SUPFAM" id="SSF103473">
    <property type="entry name" value="MFS general substrate transporter"/>
    <property type="match status" value="1"/>
</dbReference>
<feature type="transmembrane region" description="Helical" evidence="7">
    <location>
        <begin position="188"/>
        <end position="207"/>
    </location>
</feature>
<feature type="domain" description="Major facilitator superfamily (MFS) profile" evidence="8">
    <location>
        <begin position="35"/>
        <end position="442"/>
    </location>
</feature>
<evidence type="ECO:0000256" key="6">
    <source>
        <dbReference type="SAM" id="MobiDB-lite"/>
    </source>
</evidence>
<comment type="caution">
    <text evidence="9">The sequence shown here is derived from an EMBL/GenBank/DDBJ whole genome shotgun (WGS) entry which is preliminary data.</text>
</comment>
<protein>
    <submittedName>
        <fullName evidence="9">MFS transporter</fullName>
    </submittedName>
</protein>
<feature type="transmembrane region" description="Helical" evidence="7">
    <location>
        <begin position="250"/>
        <end position="272"/>
    </location>
</feature>
<evidence type="ECO:0000256" key="4">
    <source>
        <dbReference type="ARBA" id="ARBA00022989"/>
    </source>
</evidence>
<feature type="transmembrane region" description="Helical" evidence="7">
    <location>
        <begin position="344"/>
        <end position="366"/>
    </location>
</feature>
<dbReference type="Pfam" id="PF07690">
    <property type="entry name" value="MFS_1"/>
    <property type="match status" value="1"/>
</dbReference>
<proteinExistence type="predicted"/>
<feature type="transmembrane region" description="Helical" evidence="7">
    <location>
        <begin position="446"/>
        <end position="466"/>
    </location>
</feature>
<evidence type="ECO:0000256" key="5">
    <source>
        <dbReference type="ARBA" id="ARBA00023136"/>
    </source>
</evidence>
<feature type="transmembrane region" description="Helical" evidence="7">
    <location>
        <begin position="284"/>
        <end position="305"/>
    </location>
</feature>
<reference evidence="9" key="1">
    <citation type="submission" date="2021-05" db="EMBL/GenBank/DDBJ databases">
        <title>Genome of Sphingobium sp. strain.</title>
        <authorList>
            <person name="Fan R."/>
        </authorList>
    </citation>
    <scope>NUCLEOTIDE SEQUENCE</scope>
    <source>
        <strain evidence="9">H33</strain>
    </source>
</reference>
<feature type="transmembrane region" description="Helical" evidence="7">
    <location>
        <begin position="100"/>
        <end position="121"/>
    </location>
</feature>
<keyword evidence="4 7" id="KW-1133">Transmembrane helix</keyword>
<evidence type="ECO:0000256" key="7">
    <source>
        <dbReference type="SAM" id="Phobius"/>
    </source>
</evidence>
<dbReference type="InterPro" id="IPR020846">
    <property type="entry name" value="MFS_dom"/>
</dbReference>
<keyword evidence="10" id="KW-1185">Reference proteome</keyword>
<feature type="transmembrane region" description="Helical" evidence="7">
    <location>
        <begin position="34"/>
        <end position="57"/>
    </location>
</feature>
<dbReference type="AlphaFoldDB" id="A0A9X1DCP4"/>
<feature type="transmembrane region" description="Helical" evidence="7">
    <location>
        <begin position="160"/>
        <end position="182"/>
    </location>
</feature>
<dbReference type="PANTHER" id="PTHR23505:SF79">
    <property type="entry name" value="PROTEIN SPINSTER"/>
    <property type="match status" value="1"/>
</dbReference>
<dbReference type="PANTHER" id="PTHR23505">
    <property type="entry name" value="SPINSTER"/>
    <property type="match status" value="1"/>
</dbReference>
<feature type="transmembrane region" description="Helical" evidence="7">
    <location>
        <begin position="317"/>
        <end position="338"/>
    </location>
</feature>